<dbReference type="Proteomes" id="UP000270224">
    <property type="component" value="Unassembled WGS sequence"/>
</dbReference>
<protein>
    <submittedName>
        <fullName evidence="2">M48 family peptidase</fullName>
    </submittedName>
</protein>
<sequence length="236" mass="27952">MKTTETILHYGTREIRYNLVFTERKTLGIKVFPDLSVKVTAPLGSKMSDIEEKLKLKSKWILKQQDQFETYRPGITERKYLNGETHLYLGRQYLLQVIKAESPSVKLYRGKMIVYTKDTDPKAVEKIIKNWYRQKATLIFDKALTEQINLFDQYNITKPEIEIKWMAKRWGSCTRNGKITLNTELVKAPKACIEYVMVHELCHLVIRNHTKDFYDLQAKIFPDWQKWKEKLEKTLA</sequence>
<organism evidence="2 3">
    <name type="scientific">Kaistella daneshvariae</name>
    <dbReference type="NCBI Taxonomy" id="2487074"/>
    <lineage>
        <taxon>Bacteria</taxon>
        <taxon>Pseudomonadati</taxon>
        <taxon>Bacteroidota</taxon>
        <taxon>Flavobacteriia</taxon>
        <taxon>Flavobacteriales</taxon>
        <taxon>Weeksellaceae</taxon>
        <taxon>Chryseobacterium group</taxon>
        <taxon>Kaistella</taxon>
    </lineage>
</organism>
<dbReference type="Pfam" id="PF01863">
    <property type="entry name" value="YgjP-like"/>
    <property type="match status" value="1"/>
</dbReference>
<reference evidence="3" key="2">
    <citation type="submission" date="2018-11" db="EMBL/GenBank/DDBJ databases">
        <title>Proposal to divide the Flavobacteriaceae and reorganize its genera based on Amino Acid Identity values calculated from whole genome sequences.</title>
        <authorList>
            <person name="Nicholson A.C."/>
            <person name="Gulvik C.A."/>
            <person name="Whitney A.M."/>
            <person name="Humrighouse B.W."/>
            <person name="Bell M."/>
            <person name="Holmens B."/>
            <person name="Steigerwalt A."/>
            <person name="Villarma A."/>
            <person name="Sheth M."/>
            <person name="Batra D."/>
            <person name="Pryor J."/>
            <person name="Bernardet J.-F."/>
            <person name="Hugo C."/>
            <person name="Kampfer P."/>
            <person name="Newman J."/>
            <person name="Mcquiston J.R."/>
        </authorList>
    </citation>
    <scope>NUCLEOTIDE SEQUENCE [LARGE SCALE GENOMIC DNA]</scope>
    <source>
        <strain evidence="3">H3056</strain>
    </source>
</reference>
<dbReference type="EMBL" id="RJUG01000004">
    <property type="protein sequence ID" value="ROI08387.1"/>
    <property type="molecule type" value="Genomic_DNA"/>
</dbReference>
<dbReference type="InterPro" id="IPR053136">
    <property type="entry name" value="UTP_pyrophosphatase-like"/>
</dbReference>
<gene>
    <name evidence="2" type="ORF">EGI11_12235</name>
</gene>
<name>A0A3N0WTG2_9FLAO</name>
<dbReference type="InterPro" id="IPR002725">
    <property type="entry name" value="YgjP-like_metallopeptidase"/>
</dbReference>
<dbReference type="OrthoDB" id="9811177at2"/>
<dbReference type="PANTHER" id="PTHR30399:SF1">
    <property type="entry name" value="UTP PYROPHOSPHATASE"/>
    <property type="match status" value="1"/>
</dbReference>
<feature type="domain" description="YgjP-like metallopeptidase" evidence="1">
    <location>
        <begin position="25"/>
        <end position="233"/>
    </location>
</feature>
<proteinExistence type="predicted"/>
<evidence type="ECO:0000313" key="3">
    <source>
        <dbReference type="Proteomes" id="UP000270224"/>
    </source>
</evidence>
<dbReference type="PANTHER" id="PTHR30399">
    <property type="entry name" value="UNCHARACTERIZED PROTEIN YGJP"/>
    <property type="match status" value="1"/>
</dbReference>
<dbReference type="AlphaFoldDB" id="A0A3N0WTG2"/>
<reference evidence="3" key="1">
    <citation type="submission" date="2018-11" db="EMBL/GenBank/DDBJ databases">
        <title>Proposal to divide the Flavobacteriaceae and reorganize its genera based on Amino Acid Identity values calculated from whole genome sequences.</title>
        <authorList>
            <person name="Nicholson A.C."/>
            <person name="Gulvik C.A."/>
            <person name="Whitney A.M."/>
            <person name="Humrighouse B.W."/>
            <person name="Bell M."/>
            <person name="Holmes B."/>
            <person name="Steigerwalt A."/>
            <person name="Villarma A."/>
            <person name="Sheth M."/>
            <person name="Batra D."/>
            <person name="Pryor J."/>
            <person name="Bernardet J.-F."/>
            <person name="Hugo C."/>
            <person name="Kampfer P."/>
            <person name="Newman J."/>
            <person name="Mcquiston J.R."/>
        </authorList>
    </citation>
    <scope>NUCLEOTIDE SEQUENCE [LARGE SCALE GENOMIC DNA]</scope>
    <source>
        <strain evidence="3">H3056</strain>
    </source>
</reference>
<evidence type="ECO:0000259" key="1">
    <source>
        <dbReference type="Pfam" id="PF01863"/>
    </source>
</evidence>
<dbReference type="Gene3D" id="3.30.2010.10">
    <property type="entry name" value="Metalloproteases ('zincins'), catalytic domain"/>
    <property type="match status" value="1"/>
</dbReference>
<dbReference type="RefSeq" id="WP_123266681.1">
    <property type="nucleotide sequence ID" value="NZ_RJUG01000004.1"/>
</dbReference>
<dbReference type="CDD" id="cd07344">
    <property type="entry name" value="M48_yhfN_like"/>
    <property type="match status" value="1"/>
</dbReference>
<comment type="caution">
    <text evidence="2">The sequence shown here is derived from an EMBL/GenBank/DDBJ whole genome shotgun (WGS) entry which is preliminary data.</text>
</comment>
<evidence type="ECO:0000313" key="2">
    <source>
        <dbReference type="EMBL" id="ROI08387.1"/>
    </source>
</evidence>
<accession>A0A3N0WTG2</accession>